<evidence type="ECO:0000313" key="2">
    <source>
        <dbReference type="EMBL" id="RHN67038.1"/>
    </source>
</evidence>
<dbReference type="Proteomes" id="UP000265566">
    <property type="component" value="Chromosome 3"/>
</dbReference>
<dbReference type="PANTHER" id="PTHR46033:SF67">
    <property type="entry name" value="AMINOTRANSFERASE-LIKE, PLANT MOBILE DOMAIN FAMILY PROTEIN"/>
    <property type="match status" value="1"/>
</dbReference>
<dbReference type="AlphaFoldDB" id="A0A396IQR9"/>
<sequence length="745" mass="86141">MKKKVSADDEKASTMMKDTIVEVREDHMISLSSDSKPIFRTAHFLKPISDSIDEPSFKLNPFSFVFEPDEYPLKIHFNGWRIKLFEKWECWFEQLKPKYESVWKKAGIFDAIMSTKSIIHKNHNLLFGVVEKWCTETNTFVFPFGEATITLEDVMVLGGYPVLGDPVFITLQDQEMKEVEEKLIIARQTLSKTKTGMARATLWMDIFTDKGSEIEHEAFLVTWLSLFVFPNNKLVRSYSLPIAIHLARGNPIALAPAVLASIYKDLTLFKKAIVDLSKYHVGGDRYPLELTLQSPFYLVQIWIWERFKNLQPQPMPINHGDPFLFRWHKVKPLRIHDVRLALDAAMGDFIWRPYVRYADKCGMFYPNEEILVPFKKDLVDQQMLSFVICLRVSELVGIDSIEQYLPHRVAMQFAMDQDVPSYVPRFNKTKVIAWKNYCRPISDKNLYFPSKIFEADASMRYAKWWEQSVLDCRNFVKNIVQQKRTPSPRKDRPHVGKANISGNVVGVPPGFPTNCVETLVFGNFCDDGSRTKIRKVDNHDADVPNENIVVDAPSASNLPPKHNTQVPFISVEDRRPVLKEYRCSGSSADYEKILPLKRPVSKDSIELSNGGLKEDFKDANGRQEAKISGDRVCLFDNEGEIHNSSVRNKVMVEEIEERDHEVVVLSKDQYLKIQEELARLGRQQEEILRLMALREKKDEELRQQDDMLRLMAKQQEEIFRLMARQQEETTVLRNQHTPAPPQSSS</sequence>
<keyword evidence="2" id="KW-0378">Hydrolase</keyword>
<dbReference type="EMBL" id="PSQE01000003">
    <property type="protein sequence ID" value="RHN67038.1"/>
    <property type="molecule type" value="Genomic_DNA"/>
</dbReference>
<dbReference type="GO" id="GO:0016787">
    <property type="term" value="F:hydrolase activity"/>
    <property type="evidence" value="ECO:0007669"/>
    <property type="project" value="UniProtKB-KW"/>
</dbReference>
<dbReference type="PANTHER" id="PTHR46033">
    <property type="entry name" value="PROTEIN MAIN-LIKE 2"/>
    <property type="match status" value="1"/>
</dbReference>
<organism evidence="2 3">
    <name type="scientific">Medicago truncatula</name>
    <name type="common">Barrel medic</name>
    <name type="synonym">Medicago tribuloides</name>
    <dbReference type="NCBI Taxonomy" id="3880"/>
    <lineage>
        <taxon>Eukaryota</taxon>
        <taxon>Viridiplantae</taxon>
        <taxon>Streptophyta</taxon>
        <taxon>Embryophyta</taxon>
        <taxon>Tracheophyta</taxon>
        <taxon>Spermatophyta</taxon>
        <taxon>Magnoliopsida</taxon>
        <taxon>eudicotyledons</taxon>
        <taxon>Gunneridae</taxon>
        <taxon>Pentapetalae</taxon>
        <taxon>rosids</taxon>
        <taxon>fabids</taxon>
        <taxon>Fabales</taxon>
        <taxon>Fabaceae</taxon>
        <taxon>Papilionoideae</taxon>
        <taxon>50 kb inversion clade</taxon>
        <taxon>NPAAA clade</taxon>
        <taxon>Hologalegina</taxon>
        <taxon>IRL clade</taxon>
        <taxon>Trifolieae</taxon>
        <taxon>Medicago</taxon>
    </lineage>
</organism>
<reference evidence="3" key="1">
    <citation type="journal article" date="2018" name="Nat. Plants">
        <title>Whole-genome landscape of Medicago truncatula symbiotic genes.</title>
        <authorList>
            <person name="Pecrix Y."/>
            <person name="Staton S.E."/>
            <person name="Sallet E."/>
            <person name="Lelandais-Briere C."/>
            <person name="Moreau S."/>
            <person name="Carrere S."/>
            <person name="Blein T."/>
            <person name="Jardinaud M.F."/>
            <person name="Latrasse D."/>
            <person name="Zouine M."/>
            <person name="Zahm M."/>
            <person name="Kreplak J."/>
            <person name="Mayjonade B."/>
            <person name="Satge C."/>
            <person name="Perez M."/>
            <person name="Cauet S."/>
            <person name="Marande W."/>
            <person name="Chantry-Darmon C."/>
            <person name="Lopez-Roques C."/>
            <person name="Bouchez O."/>
            <person name="Berard A."/>
            <person name="Debelle F."/>
            <person name="Munos S."/>
            <person name="Bendahmane A."/>
            <person name="Berges H."/>
            <person name="Niebel A."/>
            <person name="Buitink J."/>
            <person name="Frugier F."/>
            <person name="Benhamed M."/>
            <person name="Crespi M."/>
            <person name="Gouzy J."/>
            <person name="Gamas P."/>
        </authorList>
    </citation>
    <scope>NUCLEOTIDE SEQUENCE [LARGE SCALE GENOMIC DNA]</scope>
    <source>
        <strain evidence="3">cv. Jemalong A17</strain>
    </source>
</reference>
<comment type="caution">
    <text evidence="2">The sequence shown here is derived from an EMBL/GenBank/DDBJ whole genome shotgun (WGS) entry which is preliminary data.</text>
</comment>
<dbReference type="GO" id="GO:0010073">
    <property type="term" value="P:meristem maintenance"/>
    <property type="evidence" value="ECO:0007669"/>
    <property type="project" value="InterPro"/>
</dbReference>
<dbReference type="InterPro" id="IPR044824">
    <property type="entry name" value="MAIN-like"/>
</dbReference>
<name>A0A396IQR9_MEDTR</name>
<protein>
    <recommendedName>
        <fullName evidence="1">Aminotransferase-like plant mobile domain-containing protein</fullName>
    </recommendedName>
</protein>
<gene>
    <name evidence="2" type="ORF">MtrunA17_Chr3g0098331</name>
</gene>
<proteinExistence type="predicted"/>
<dbReference type="Gramene" id="rna15170">
    <property type="protein sequence ID" value="RHN67038.1"/>
    <property type="gene ID" value="gene15170"/>
</dbReference>
<feature type="domain" description="Aminotransferase-like plant mobile" evidence="1">
    <location>
        <begin position="107"/>
        <end position="466"/>
    </location>
</feature>
<dbReference type="Pfam" id="PF10536">
    <property type="entry name" value="PMD"/>
    <property type="match status" value="1"/>
</dbReference>
<evidence type="ECO:0000313" key="3">
    <source>
        <dbReference type="Proteomes" id="UP000265566"/>
    </source>
</evidence>
<dbReference type="InterPro" id="IPR019557">
    <property type="entry name" value="AminoTfrase-like_pln_mobile"/>
</dbReference>
<evidence type="ECO:0000259" key="1">
    <source>
        <dbReference type="Pfam" id="PF10536"/>
    </source>
</evidence>
<accession>A0A396IQR9</accession>